<accession>A0A7N2LN69</accession>
<dbReference type="InterPro" id="IPR011006">
    <property type="entry name" value="CheY-like_superfamily"/>
</dbReference>
<dbReference type="SUPFAM" id="SSF52172">
    <property type="entry name" value="CheY-like"/>
    <property type="match status" value="1"/>
</dbReference>
<dbReference type="GO" id="GO:0009736">
    <property type="term" value="P:cytokinin-activated signaling pathway"/>
    <property type="evidence" value="ECO:0007669"/>
    <property type="project" value="InterPro"/>
</dbReference>
<organism evidence="8 9">
    <name type="scientific">Quercus lobata</name>
    <name type="common">Valley oak</name>
    <dbReference type="NCBI Taxonomy" id="97700"/>
    <lineage>
        <taxon>Eukaryota</taxon>
        <taxon>Viridiplantae</taxon>
        <taxon>Streptophyta</taxon>
        <taxon>Embryophyta</taxon>
        <taxon>Tracheophyta</taxon>
        <taxon>Spermatophyta</taxon>
        <taxon>Magnoliopsida</taxon>
        <taxon>eudicotyledons</taxon>
        <taxon>Gunneridae</taxon>
        <taxon>Pentapetalae</taxon>
        <taxon>rosids</taxon>
        <taxon>fabids</taxon>
        <taxon>Fagales</taxon>
        <taxon>Fagaceae</taxon>
        <taxon>Quercus</taxon>
    </lineage>
</organism>
<evidence type="ECO:0000313" key="9">
    <source>
        <dbReference type="Proteomes" id="UP000594261"/>
    </source>
</evidence>
<evidence type="ECO:0000313" key="8">
    <source>
        <dbReference type="EnsemblPlants" id="QL05p010942:mrna"/>
    </source>
</evidence>
<keyword evidence="5" id="KW-0539">Nucleus</keyword>
<protein>
    <recommendedName>
        <fullName evidence="7">Response regulatory domain-containing protein</fullName>
    </recommendedName>
</protein>
<dbReference type="NCBIfam" id="TIGR01557">
    <property type="entry name" value="myb_SHAQKYF"/>
    <property type="match status" value="1"/>
</dbReference>
<dbReference type="InParanoid" id="A0A7N2LN69"/>
<evidence type="ECO:0000256" key="5">
    <source>
        <dbReference type="ARBA" id="ARBA00023242"/>
    </source>
</evidence>
<name>A0A7N2LN69_QUELO</name>
<dbReference type="InterPro" id="IPR006447">
    <property type="entry name" value="Myb_dom_plants"/>
</dbReference>
<evidence type="ECO:0000256" key="6">
    <source>
        <dbReference type="PROSITE-ProRule" id="PRU00169"/>
    </source>
</evidence>
<dbReference type="InterPro" id="IPR001789">
    <property type="entry name" value="Sig_transdc_resp-reg_receiver"/>
</dbReference>
<evidence type="ECO:0000256" key="4">
    <source>
        <dbReference type="ARBA" id="ARBA00023163"/>
    </source>
</evidence>
<evidence type="ECO:0000256" key="2">
    <source>
        <dbReference type="ARBA" id="ARBA00023012"/>
    </source>
</evidence>
<dbReference type="PANTHER" id="PTHR43874:SF67">
    <property type="entry name" value="TWO-COMPONENT RESPONSE REGULATOR ARR2"/>
    <property type="match status" value="1"/>
</dbReference>
<reference evidence="8 9" key="1">
    <citation type="journal article" date="2016" name="G3 (Bethesda)">
        <title>First Draft Assembly and Annotation of the Genome of a California Endemic Oak Quercus lobata Nee (Fagaceae).</title>
        <authorList>
            <person name="Sork V.L."/>
            <person name="Fitz-Gibbon S.T."/>
            <person name="Puiu D."/>
            <person name="Crepeau M."/>
            <person name="Gugger P.F."/>
            <person name="Sherman R."/>
            <person name="Stevens K."/>
            <person name="Langley C.H."/>
            <person name="Pellegrini M."/>
            <person name="Salzberg S.L."/>
        </authorList>
    </citation>
    <scope>NUCLEOTIDE SEQUENCE [LARGE SCALE GENOMIC DNA]</scope>
    <source>
        <strain evidence="8 9">cv. SW786</strain>
    </source>
</reference>
<dbReference type="Gramene" id="QL05p010942:mrna">
    <property type="protein sequence ID" value="QL05p010942:mrna"/>
    <property type="gene ID" value="QL05p010942"/>
</dbReference>
<evidence type="ECO:0000256" key="3">
    <source>
        <dbReference type="ARBA" id="ARBA00023015"/>
    </source>
</evidence>
<keyword evidence="2" id="KW-0902">Two-component regulatory system</keyword>
<evidence type="ECO:0000259" key="7">
    <source>
        <dbReference type="PROSITE" id="PS50110"/>
    </source>
</evidence>
<sequence>MSYISGRTPRILGVQLQTMEILSGEIIATYLHQGIYISVDSTGESMRFTKLQVLGQSSNNHGHRLKFAKCNQVEDALILLSMDKRGFDIIITEQRLLGMCEFELLRVGKEMDLPVIVTSEDDRVDTIRRCLDKGACAYLVKPIPMSVLTMVWIHVYSERKNKLALVQQRMNEVSGAKKPRMSWTLVIQEKFVESVQELGGIDKATPMKVLECLQTKGILDVTRDHVSSHLQKYRLKHKKHMMAFEDKDGTSSEHPPMTTLDIDEILSTMDPNQLDMVIPQQQGAPATEKNTLGFQNLRLSVEANSSIEEGSTINCGFPGNTLNFEGNEPTGSVGYPSLENDIFDKLPSLDALRGGTSGDPSFHMYDTFLPSSYEDCGIESGGYSYFSSNERCLVGIYENFSGEEFSDDINNL</sequence>
<feature type="domain" description="Response regulatory" evidence="7">
    <location>
        <begin position="36"/>
        <end position="156"/>
    </location>
</feature>
<keyword evidence="3" id="KW-0805">Transcription regulation</keyword>
<proteinExistence type="predicted"/>
<dbReference type="Gene3D" id="1.10.10.60">
    <property type="entry name" value="Homeodomain-like"/>
    <property type="match status" value="1"/>
</dbReference>
<dbReference type="GO" id="GO:0003677">
    <property type="term" value="F:DNA binding"/>
    <property type="evidence" value="ECO:0007669"/>
    <property type="project" value="InterPro"/>
</dbReference>
<dbReference type="InterPro" id="IPR045279">
    <property type="entry name" value="ARR-like"/>
</dbReference>
<dbReference type="Gene3D" id="3.40.50.2300">
    <property type="match status" value="1"/>
</dbReference>
<dbReference type="PANTHER" id="PTHR43874">
    <property type="entry name" value="TWO-COMPONENT RESPONSE REGULATOR"/>
    <property type="match status" value="1"/>
</dbReference>
<dbReference type="GO" id="GO:0005634">
    <property type="term" value="C:nucleus"/>
    <property type="evidence" value="ECO:0007669"/>
    <property type="project" value="UniProtKB-SubCell"/>
</dbReference>
<dbReference type="EnsemblPlants" id="QL05p010942:mrna">
    <property type="protein sequence ID" value="QL05p010942:mrna"/>
    <property type="gene ID" value="QL05p010942"/>
</dbReference>
<keyword evidence="9" id="KW-1185">Reference proteome</keyword>
<dbReference type="GO" id="GO:0000160">
    <property type="term" value="P:phosphorelay signal transduction system"/>
    <property type="evidence" value="ECO:0007669"/>
    <property type="project" value="UniProtKB-KW"/>
</dbReference>
<dbReference type="EMBL" id="LRBV02000005">
    <property type="status" value="NOT_ANNOTATED_CDS"/>
    <property type="molecule type" value="Genomic_DNA"/>
</dbReference>
<evidence type="ECO:0000256" key="1">
    <source>
        <dbReference type="ARBA" id="ARBA00004123"/>
    </source>
</evidence>
<keyword evidence="4" id="KW-0804">Transcription</keyword>
<comment type="subcellular location">
    <subcellularLocation>
        <location evidence="1">Nucleus</location>
    </subcellularLocation>
</comment>
<comment type="caution">
    <text evidence="6">Lacks conserved residue(s) required for the propagation of feature annotation.</text>
</comment>
<dbReference type="SUPFAM" id="SSF46689">
    <property type="entry name" value="Homeodomain-like"/>
    <property type="match status" value="1"/>
</dbReference>
<dbReference type="AlphaFoldDB" id="A0A7N2LN69"/>
<dbReference type="PROSITE" id="PS50110">
    <property type="entry name" value="RESPONSE_REGULATORY"/>
    <property type="match status" value="1"/>
</dbReference>
<reference evidence="8" key="2">
    <citation type="submission" date="2021-01" db="UniProtKB">
        <authorList>
            <consortium name="EnsemblPlants"/>
        </authorList>
    </citation>
    <scope>IDENTIFICATION</scope>
</reference>
<dbReference type="Proteomes" id="UP000594261">
    <property type="component" value="Chromosome 5"/>
</dbReference>
<dbReference type="InterPro" id="IPR009057">
    <property type="entry name" value="Homeodomain-like_sf"/>
</dbReference>